<dbReference type="NCBIfam" id="TIGR04131">
    <property type="entry name" value="Bac_Flav_CTERM"/>
    <property type="match status" value="1"/>
</dbReference>
<feature type="domain" description="PKD" evidence="1">
    <location>
        <begin position="772"/>
        <end position="844"/>
    </location>
</feature>
<dbReference type="PROSITE" id="PS51257">
    <property type="entry name" value="PROKAR_LIPOPROTEIN"/>
    <property type="match status" value="1"/>
</dbReference>
<keyword evidence="3" id="KW-1185">Reference proteome</keyword>
<name>A0A7K1Y3R5_9SPHI</name>
<feature type="domain" description="PKD" evidence="1">
    <location>
        <begin position="584"/>
        <end position="671"/>
    </location>
</feature>
<protein>
    <submittedName>
        <fullName evidence="2">PKD domain-containing protein</fullName>
    </submittedName>
</protein>
<dbReference type="InterPro" id="IPR035234">
    <property type="entry name" value="IgGFc-bd_N"/>
</dbReference>
<proteinExistence type="predicted"/>
<comment type="caution">
    <text evidence="2">The sequence shown here is derived from an EMBL/GenBank/DDBJ whole genome shotgun (WGS) entry which is preliminary data.</text>
</comment>
<dbReference type="PANTHER" id="PTHR46534:SF1">
    <property type="entry name" value="IGGFC-BINDING PROTEIN N-TERMINAL DOMAIN-CONTAINING PROTEIN"/>
    <property type="match status" value="1"/>
</dbReference>
<organism evidence="2 3">
    <name type="scientific">Hufsiella ginkgonis</name>
    <dbReference type="NCBI Taxonomy" id="2695274"/>
    <lineage>
        <taxon>Bacteria</taxon>
        <taxon>Pseudomonadati</taxon>
        <taxon>Bacteroidota</taxon>
        <taxon>Sphingobacteriia</taxon>
        <taxon>Sphingobacteriales</taxon>
        <taxon>Sphingobacteriaceae</taxon>
        <taxon>Hufsiella</taxon>
    </lineage>
</organism>
<reference evidence="2 3" key="1">
    <citation type="submission" date="2019-11" db="EMBL/GenBank/DDBJ databases">
        <title>Pedobacter sp. HMF7056 Genome sequencing and assembly.</title>
        <authorList>
            <person name="Kang H."/>
            <person name="Kim H."/>
            <person name="Joh K."/>
        </authorList>
    </citation>
    <scope>NUCLEOTIDE SEQUENCE [LARGE SCALE GENOMIC DNA]</scope>
    <source>
        <strain evidence="2 3">HMF7056</strain>
    </source>
</reference>
<feature type="domain" description="PKD" evidence="1">
    <location>
        <begin position="696"/>
        <end position="755"/>
    </location>
</feature>
<dbReference type="InterPro" id="IPR026341">
    <property type="entry name" value="T9SS_type_B"/>
</dbReference>
<dbReference type="InterPro" id="IPR022409">
    <property type="entry name" value="PKD/Chitinase_dom"/>
</dbReference>
<dbReference type="Gene3D" id="2.60.40.10">
    <property type="entry name" value="Immunoglobulins"/>
    <property type="match status" value="3"/>
</dbReference>
<dbReference type="InterPro" id="IPR000601">
    <property type="entry name" value="PKD_dom"/>
</dbReference>
<sequence length="1200" mass="129493">MEKKLVVWMGIILACLAIGPVFGQGTSNKGTDFWVAYTGHVDGTRSRLTLFLTSQKEAVVNINAGGTDLAPVTVPANQAVPVVIDPNVYGNVYIGGSDQVVPHSGIHVTSDVPIVVYSHIAISARSAATLIFPTKSLGKEYYTIAFNQSLSTATETKLSEFTIVGVEDATEVKITPSQASINATHAKDVPFTITLNKGDIYQYQSVIDITGSRIETVGSCKPLAVFSGSTKNGFCESGNPATSGEDNLYQQLLPLTAWGKNFVTAPFYNTVHGATDIFRIIVGADNTTIKVNGSVVNANATRLNNPYAKGSVITFTSQTANTVEADHPISLTQFQTTQSCNPNNTAGRSGPYVGDPEMTVLNPIEQTLSDVTVYSAVSRTDAPTAIESHYINIILLTSDIPNLNIDGQAIPANQFVAINNQYSYLIYDVTGSSKINPSHRITSKQGFVAIAYGYGQYESYGYLAGSDLKNLNAFIEPKLLANNTTVINSGCTKQSYSFSLRLPYITTNIKWDLGNGTFYEDTNPAYITETGSSVTTYKYAYTGPVPARYTEAKTYTVKADVLNPSPSGCDPHEEITFGFDIFDPPIASFTAPAEACAKVNVEFKDTSREGGKKNTSWLWDFGDNTKSTDQNPVHAYAAGNKTYTVTLITTGESGCESLSATKTIRVNSLPVPKFEYTKPACETKPMIFTDASATVNGTITAWTWNFGDGSPEETFAGNAPVSHTYASAGTYQVTLKLTTSLGCTDISVAIPVKVEPLPKVDFQLPDYCLDDQNAVFTNKTTIADNSALTYEWDFGDRNANSLRPNLAANRNASHQYTETGYYTVRLKVISAAGCEVTLAKEFRVNGSVPVPAFSVINAATLCSTEPVSFKDESSVKIFGELTRIEWYYDADGHPLDMEADEDPGLRSAPKTYTHRYPAFHTETVVRVKVKMKVFSGGSCFNEVDKVIELKGVPEVVFGPIPSICQEKTPVMLNQAHEKTGLFSGHGEYSGRGVSKSGLFNPAVAGPGTHTITYTWFGGNGCIGQQTATVEVYPSPTAAVAEESFRLLEGNSKMLIASSAVPGVTYKWTPSAGLDHDDIPNPVASPTDDVIYTVTVSSPNQCTASATVNVKVLKLPLVPNAFTPNGDGINDTWNIKYLADYPGATVEVFNRYGEKVFSQKGYAAGWDGKTNGYFPVNGTYYYIIDPKNGRKPIYGSVAIIR</sequence>
<dbReference type="Proteomes" id="UP000451233">
    <property type="component" value="Unassembled WGS sequence"/>
</dbReference>
<accession>A0A7K1Y3R5</accession>
<dbReference type="Pfam" id="PF18911">
    <property type="entry name" value="PKD_4"/>
    <property type="match status" value="3"/>
</dbReference>
<dbReference type="SUPFAM" id="SSF49299">
    <property type="entry name" value="PKD domain"/>
    <property type="match status" value="3"/>
</dbReference>
<evidence type="ECO:0000313" key="2">
    <source>
        <dbReference type="EMBL" id="MXV17891.1"/>
    </source>
</evidence>
<dbReference type="RefSeq" id="WP_160908903.1">
    <property type="nucleotide sequence ID" value="NZ_WVHS01000007.1"/>
</dbReference>
<dbReference type="PROSITE" id="PS50093">
    <property type="entry name" value="PKD"/>
    <property type="match status" value="3"/>
</dbReference>
<dbReference type="PANTHER" id="PTHR46534">
    <property type="entry name" value="IGGFC_BINDING DOMAIN-CONTAINING PROTEIN"/>
    <property type="match status" value="1"/>
</dbReference>
<evidence type="ECO:0000259" key="1">
    <source>
        <dbReference type="PROSITE" id="PS50093"/>
    </source>
</evidence>
<dbReference type="AlphaFoldDB" id="A0A7K1Y3R5"/>
<evidence type="ECO:0000313" key="3">
    <source>
        <dbReference type="Proteomes" id="UP000451233"/>
    </source>
</evidence>
<dbReference type="InterPro" id="IPR035986">
    <property type="entry name" value="PKD_dom_sf"/>
</dbReference>
<dbReference type="InterPro" id="IPR013783">
    <property type="entry name" value="Ig-like_fold"/>
</dbReference>
<dbReference type="Pfam" id="PF17517">
    <property type="entry name" value="IgGFc_binding"/>
    <property type="match status" value="1"/>
</dbReference>
<dbReference type="EMBL" id="WVHS01000007">
    <property type="protein sequence ID" value="MXV17891.1"/>
    <property type="molecule type" value="Genomic_DNA"/>
</dbReference>
<dbReference type="CDD" id="cd00146">
    <property type="entry name" value="PKD"/>
    <property type="match status" value="3"/>
</dbReference>
<dbReference type="Pfam" id="PF13585">
    <property type="entry name" value="CHU_C"/>
    <property type="match status" value="1"/>
</dbReference>
<dbReference type="SMART" id="SM00089">
    <property type="entry name" value="PKD"/>
    <property type="match status" value="4"/>
</dbReference>
<gene>
    <name evidence="2" type="ORF">GS398_21525</name>
</gene>